<keyword evidence="1" id="KW-1133">Transmembrane helix</keyword>
<evidence type="ECO:0000256" key="1">
    <source>
        <dbReference type="SAM" id="Phobius"/>
    </source>
</evidence>
<reference evidence="2" key="1">
    <citation type="submission" date="2020-02" db="EMBL/GenBank/DDBJ databases">
        <authorList>
            <person name="Gao J."/>
            <person name="Sun J."/>
        </authorList>
    </citation>
    <scope>NUCLEOTIDE SEQUENCE</scope>
    <source>
        <strain evidence="2">602-2</strain>
    </source>
</reference>
<keyword evidence="1" id="KW-0472">Membrane</keyword>
<dbReference type="EMBL" id="JAAKGT010000002">
    <property type="protein sequence ID" value="NGM49066.1"/>
    <property type="molecule type" value="Genomic_DNA"/>
</dbReference>
<evidence type="ECO:0000313" key="2">
    <source>
        <dbReference type="EMBL" id="NGM49066.1"/>
    </source>
</evidence>
<accession>A0A6G4QTT8</accession>
<comment type="caution">
    <text evidence="2">The sequence shown here is derived from an EMBL/GenBank/DDBJ whole genome shotgun (WGS) entry which is preliminary data.</text>
</comment>
<dbReference type="AlphaFoldDB" id="A0A6G4QTT8"/>
<feature type="transmembrane region" description="Helical" evidence="1">
    <location>
        <begin position="121"/>
        <end position="145"/>
    </location>
</feature>
<sequence>MSPPRAEPDVAWRFRSPFAPEILRERLAASVGGPDETTTGALLGRVGLDWARIYRRPREGRAPLPLRIDWIVDGDGAAVTCRMRQPDKGVMRAAYVGLALMFAVSVYFLLGPIAAEAGGLTAAHVIVFVLWSLFLGWMGLFYGVAVRSTYRDERLLLIAHAQQALKGGAVEAVRA</sequence>
<organism evidence="2">
    <name type="scientific">Caulobacter sp. 602-2</name>
    <dbReference type="NCBI Taxonomy" id="2710887"/>
    <lineage>
        <taxon>Bacteria</taxon>
        <taxon>Pseudomonadati</taxon>
        <taxon>Pseudomonadota</taxon>
        <taxon>Alphaproteobacteria</taxon>
        <taxon>Caulobacterales</taxon>
        <taxon>Caulobacteraceae</taxon>
        <taxon>Caulobacter</taxon>
    </lineage>
</organism>
<name>A0A6G4QTT8_9CAUL</name>
<gene>
    <name evidence="2" type="ORF">G5B46_05545</name>
</gene>
<protein>
    <submittedName>
        <fullName evidence="2">Uncharacterized protein</fullName>
    </submittedName>
</protein>
<proteinExistence type="predicted"/>
<feature type="transmembrane region" description="Helical" evidence="1">
    <location>
        <begin position="93"/>
        <end position="115"/>
    </location>
</feature>
<dbReference type="RefSeq" id="WP_165256870.1">
    <property type="nucleotide sequence ID" value="NZ_JAAKGT010000002.1"/>
</dbReference>
<keyword evidence="1" id="KW-0812">Transmembrane</keyword>